<dbReference type="EMBL" id="RAWG01000017">
    <property type="protein sequence ID" value="RKH46825.1"/>
    <property type="molecule type" value="Genomic_DNA"/>
</dbReference>
<accession>A0A3A8P0F8</accession>
<protein>
    <recommendedName>
        <fullName evidence="3">Lipoprotein</fullName>
    </recommendedName>
</protein>
<proteinExistence type="predicted"/>
<evidence type="ECO:0000313" key="2">
    <source>
        <dbReference type="Proteomes" id="UP000273405"/>
    </source>
</evidence>
<name>A0A3A8P0F8_9BACT</name>
<evidence type="ECO:0008006" key="3">
    <source>
        <dbReference type="Google" id="ProtNLM"/>
    </source>
</evidence>
<dbReference type="AlphaFoldDB" id="A0A3A8P0F8"/>
<sequence>MSRLPVVPYDGGMWRRILTLGGVALVACTSTHRVAASQPWVPWNRPASLGWYDCEPGSTLVERHTPGDGGLPFELRRTRIGDPGIRAQVQTERLGPQGAQRPTCCRLAFPPGVLGHEPDREERFLRREAFQAGGVKVEVEVEVVRRTTRLDSGCDTVPCPCLGDVLVEEMSSRRPGPAGEGAVRIRFDPSRSHFSRAQGCSSPPHGSAPDARGLVETRVATALDVPFGLQGARHRCMRVRTWLSPDMPVESLECPSVLEGRAMWQTPDASARGARTLETTEVVSFDCKESPPRGP</sequence>
<gene>
    <name evidence="1" type="ORF">D7X12_04310</name>
</gene>
<comment type="caution">
    <text evidence="1">The sequence shown here is derived from an EMBL/GenBank/DDBJ whole genome shotgun (WGS) entry which is preliminary data.</text>
</comment>
<keyword evidence="2" id="KW-1185">Reference proteome</keyword>
<evidence type="ECO:0000313" key="1">
    <source>
        <dbReference type="EMBL" id="RKH46825.1"/>
    </source>
</evidence>
<reference evidence="2" key="1">
    <citation type="submission" date="2018-09" db="EMBL/GenBank/DDBJ databases">
        <authorList>
            <person name="Livingstone P.G."/>
            <person name="Whitworth D.E."/>
        </authorList>
    </citation>
    <scope>NUCLEOTIDE SEQUENCE [LARGE SCALE GENOMIC DNA]</scope>
    <source>
        <strain evidence="2">CA040B</strain>
    </source>
</reference>
<dbReference type="PROSITE" id="PS51257">
    <property type="entry name" value="PROKAR_LIPOPROTEIN"/>
    <property type="match status" value="1"/>
</dbReference>
<dbReference type="Proteomes" id="UP000273405">
    <property type="component" value="Unassembled WGS sequence"/>
</dbReference>
<organism evidence="1 2">
    <name type="scientific">Corallococcus sicarius</name>
    <dbReference type="NCBI Taxonomy" id="2316726"/>
    <lineage>
        <taxon>Bacteria</taxon>
        <taxon>Pseudomonadati</taxon>
        <taxon>Myxococcota</taxon>
        <taxon>Myxococcia</taxon>
        <taxon>Myxococcales</taxon>
        <taxon>Cystobacterineae</taxon>
        <taxon>Myxococcaceae</taxon>
        <taxon>Corallococcus</taxon>
    </lineage>
</organism>